<accession>A0A7T5UIA0</accession>
<dbReference type="PANTHER" id="PTHR32176:SF92">
    <property type="entry name" value="XYLOSE ISOMERASE"/>
    <property type="match status" value="1"/>
</dbReference>
<evidence type="ECO:0000313" key="5">
    <source>
        <dbReference type="EMBL" id="QQG37240.1"/>
    </source>
</evidence>
<name>A0A7T5UIA0_9BACT</name>
<dbReference type="GO" id="GO:0047372">
    <property type="term" value="F:monoacylglycerol lipase activity"/>
    <property type="evidence" value="ECO:0007669"/>
    <property type="project" value="TreeGrafter"/>
</dbReference>
<gene>
    <name evidence="5" type="ORF">HYS17_05625</name>
</gene>
<evidence type="ECO:0000259" key="4">
    <source>
        <dbReference type="PROSITE" id="PS51635"/>
    </source>
</evidence>
<dbReference type="InterPro" id="IPR002641">
    <property type="entry name" value="PNPLA_dom"/>
</dbReference>
<reference evidence="5 6" key="1">
    <citation type="submission" date="2020-07" db="EMBL/GenBank/DDBJ databases">
        <title>Huge and variable diversity of episymbiotic CPR bacteria and DPANN archaea in groundwater ecosystems.</title>
        <authorList>
            <person name="He C.Y."/>
            <person name="Keren R."/>
            <person name="Whittaker M."/>
            <person name="Farag I.F."/>
            <person name="Doudna J."/>
            <person name="Cate J.H.D."/>
            <person name="Banfield J.F."/>
        </authorList>
    </citation>
    <scope>NUCLEOTIDE SEQUENCE [LARGE SCALE GENOMIC DNA]</scope>
    <source>
        <strain evidence="5">NC_groundwater_70_Ag_B-0.1um_54_66</strain>
    </source>
</reference>
<dbReference type="PANTHER" id="PTHR32176">
    <property type="entry name" value="XYLOSE ISOMERASE"/>
    <property type="match status" value="1"/>
</dbReference>
<dbReference type="Pfam" id="PF01734">
    <property type="entry name" value="Patatin"/>
    <property type="match status" value="1"/>
</dbReference>
<dbReference type="InterPro" id="IPR016035">
    <property type="entry name" value="Acyl_Trfase/lysoPLipase"/>
</dbReference>
<feature type="short sequence motif" description="GXSXG" evidence="3">
    <location>
        <begin position="52"/>
        <end position="56"/>
    </location>
</feature>
<keyword evidence="2 3" id="KW-0443">Lipid metabolism</keyword>
<proteinExistence type="inferred from homology"/>
<evidence type="ECO:0000313" key="6">
    <source>
        <dbReference type="Proteomes" id="UP000595362"/>
    </source>
</evidence>
<dbReference type="Proteomes" id="UP000595362">
    <property type="component" value="Chromosome"/>
</dbReference>
<evidence type="ECO:0000256" key="2">
    <source>
        <dbReference type="ARBA" id="ARBA00023098"/>
    </source>
</evidence>
<feature type="domain" description="PNPLA" evidence="4">
    <location>
        <begin position="16"/>
        <end position="263"/>
    </location>
</feature>
<dbReference type="EMBL" id="CP066681">
    <property type="protein sequence ID" value="QQG37240.1"/>
    <property type="molecule type" value="Genomic_DNA"/>
</dbReference>
<evidence type="ECO:0000256" key="3">
    <source>
        <dbReference type="PROSITE-ProRule" id="PRU01161"/>
    </source>
</evidence>
<feature type="short sequence motif" description="GXGXXG" evidence="3">
    <location>
        <begin position="20"/>
        <end position="25"/>
    </location>
</feature>
<evidence type="ECO:0000256" key="1">
    <source>
        <dbReference type="ARBA" id="ARBA00010240"/>
    </source>
</evidence>
<dbReference type="SUPFAM" id="SSF52151">
    <property type="entry name" value="FabD/lysophospholipase-like"/>
    <property type="match status" value="1"/>
</dbReference>
<comment type="similarity">
    <text evidence="1">Belongs to the patatin family.</text>
</comment>
<keyword evidence="3" id="KW-0442">Lipid degradation</keyword>
<organism evidence="5 6">
    <name type="scientific">Micavibrio aeruginosavorus</name>
    <dbReference type="NCBI Taxonomy" id="349221"/>
    <lineage>
        <taxon>Bacteria</taxon>
        <taxon>Pseudomonadati</taxon>
        <taxon>Bdellovibrionota</taxon>
        <taxon>Bdellovibrionia</taxon>
        <taxon>Bdellovibrionales</taxon>
        <taxon>Pseudobdellovibrionaceae</taxon>
        <taxon>Micavibrio</taxon>
    </lineage>
</organism>
<feature type="active site" description="Nucleophile" evidence="3">
    <location>
        <position position="54"/>
    </location>
</feature>
<comment type="caution">
    <text evidence="3">Lacks conserved residue(s) required for the propagation of feature annotation.</text>
</comment>
<dbReference type="GO" id="GO:0004620">
    <property type="term" value="F:phospholipase activity"/>
    <property type="evidence" value="ECO:0007669"/>
    <property type="project" value="TreeGrafter"/>
</dbReference>
<dbReference type="GO" id="GO:0016042">
    <property type="term" value="P:lipid catabolic process"/>
    <property type="evidence" value="ECO:0007669"/>
    <property type="project" value="UniProtKB-UniRule"/>
</dbReference>
<keyword evidence="3" id="KW-0378">Hydrolase</keyword>
<dbReference type="PROSITE" id="PS51635">
    <property type="entry name" value="PNPLA"/>
    <property type="match status" value="1"/>
</dbReference>
<dbReference type="AlphaFoldDB" id="A0A7T5UIA0"/>
<protein>
    <submittedName>
        <fullName evidence="5">Patatin-like phospholipase family protein</fullName>
    </submittedName>
</protein>
<dbReference type="Gene3D" id="3.40.1090.10">
    <property type="entry name" value="Cytosolic phospholipase A2 catalytic domain"/>
    <property type="match status" value="1"/>
</dbReference>
<feature type="active site" description="Proton acceptor" evidence="3">
    <location>
        <position position="250"/>
    </location>
</feature>
<sequence>MSNTSDSVPQKTTIALFTYGGGMRGLIPAHIMSRIEDKTGLRMADMVDIFTGPSTGAILNAAMTLRHPEHTSSPRFRARHMVKFYEREGHKIFPSDRFREFRGIVHDFNNRTLKLNQLNWLFRHGHYDPSNLGRALKALYGDARLADSLRTLVVPTYNIDGEQLRILETPEGGGHDWVARGRASLDDYGGHALWMSNIRHMPQNGPSLRTPDVSLYDAVMASCAAPTYFPCHHFKVRYPGKREISYTGIDGCVFDNPCISYLGTIRKMIPPHNKLVMLVLGTGYTNKAIKKDDWNSYGALGVVDPVNDLPLINIFFHASESALMESFVDDLGKDLHVFNGSILPESGRAYTPSPQIDDASPENLERMRLFAEALMEENSRQLDDICHILTSNRDRREEERHQSSIGDRMKKYFTFFGERETVE</sequence>